<dbReference type="InterPro" id="IPR019826">
    <property type="entry name" value="Carboxylesterase_B_AS"/>
</dbReference>
<evidence type="ECO:0000313" key="7">
    <source>
        <dbReference type="EMBL" id="OQO00940.1"/>
    </source>
</evidence>
<feature type="signal peptide" evidence="5">
    <location>
        <begin position="1"/>
        <end position="20"/>
    </location>
</feature>
<dbReference type="Proteomes" id="UP000192596">
    <property type="component" value="Unassembled WGS sequence"/>
</dbReference>
<organism evidence="7 8">
    <name type="scientific">Cryoendolithus antarcticus</name>
    <dbReference type="NCBI Taxonomy" id="1507870"/>
    <lineage>
        <taxon>Eukaryota</taxon>
        <taxon>Fungi</taxon>
        <taxon>Dikarya</taxon>
        <taxon>Ascomycota</taxon>
        <taxon>Pezizomycotina</taxon>
        <taxon>Dothideomycetes</taxon>
        <taxon>Dothideomycetidae</taxon>
        <taxon>Cladosporiales</taxon>
        <taxon>Cladosporiaceae</taxon>
        <taxon>Cryoendolithus</taxon>
    </lineage>
</organism>
<feature type="active site" description="Acyl-ester intermediate" evidence="4">
    <location>
        <position position="251"/>
    </location>
</feature>
<evidence type="ECO:0000256" key="4">
    <source>
        <dbReference type="PIRSR" id="PIRSR600997-1"/>
    </source>
</evidence>
<evidence type="ECO:0000259" key="6">
    <source>
        <dbReference type="Pfam" id="PF00135"/>
    </source>
</evidence>
<keyword evidence="5" id="KW-0732">Signal</keyword>
<keyword evidence="3" id="KW-1015">Disulfide bond</keyword>
<protein>
    <recommendedName>
        <fullName evidence="5">Carboxylic ester hydrolase</fullName>
        <ecNumber evidence="5">3.1.1.-</ecNumber>
    </recommendedName>
</protein>
<feature type="active site" description="Charge relay system" evidence="4">
    <location>
        <position position="466"/>
    </location>
</feature>
<feature type="active site" description="Charge relay system" evidence="4">
    <location>
        <position position="373"/>
    </location>
</feature>
<keyword evidence="8" id="KW-1185">Reference proteome</keyword>
<dbReference type="PANTHER" id="PTHR43918:SF4">
    <property type="entry name" value="CARBOXYLIC ESTER HYDROLASE"/>
    <property type="match status" value="1"/>
</dbReference>
<dbReference type="InterPro" id="IPR050654">
    <property type="entry name" value="AChE-related_enzymes"/>
</dbReference>
<evidence type="ECO:0000256" key="1">
    <source>
        <dbReference type="ARBA" id="ARBA00005964"/>
    </source>
</evidence>
<sequence length="588" mass="61885">MIGLSAAVIAIQVFAQTVSCEYWTTATDRYWNTKHTARPTSTPSAVSSAYGGGGPTATVDAGILIGTTTSLPAATASVNKYLGIPFAKPPIRFAPPEKPANFGTINATAWRPACIQQFQYPLASQLFAEAIFNNPAPQESEDCLYLNVYAPSTPAPADGRSVMYWIYGGSLQFGNAGQIYYDGSSFASYEDVIVVTVNYRTNVFGFPTTNELPATGHNLGFLDQRLGLDWVQRNIKAFGGSPKKVTIFGESAGAFSVDALLTSFPANSTPPFRAAILQSGQYSYAVAPKISPAQAQVPWAQLSAALGCPGTYASNLTCLRAANATAIKDVIEKQELTFSPIADNVTLVQNPAQQRISGNIARIPILSGTDAQEGRVFAVGQTNFTAYITGLFGASSALVEAITAAYPPSFGSDYDRASAVFTDYVFTCPTALVANDTAALGTPAWRYYFNASFPNTQAYPGLGVYHSSEIPIVFGTYAKTNVTTQEYALSNTMMGAWARFAKNPAGGPGWNGIGTGTTGVVLEGATQAALGGLYTEGSGDVVDGTFDLGLFGNRGNAQGSGVTVVDQIEADSRCGVFVPVYKALTGLS</sequence>
<dbReference type="GO" id="GO:0004104">
    <property type="term" value="F:cholinesterase activity"/>
    <property type="evidence" value="ECO:0007669"/>
    <property type="project" value="InterPro"/>
</dbReference>
<dbReference type="EC" id="3.1.1.-" evidence="5"/>
<name>A0A1V8SPG2_9PEZI</name>
<evidence type="ECO:0000313" key="8">
    <source>
        <dbReference type="Proteomes" id="UP000192596"/>
    </source>
</evidence>
<comment type="similarity">
    <text evidence="1 5">Belongs to the type-B carboxylesterase/lipase family.</text>
</comment>
<dbReference type="Pfam" id="PF00135">
    <property type="entry name" value="COesterase"/>
    <property type="match status" value="1"/>
</dbReference>
<evidence type="ECO:0000256" key="3">
    <source>
        <dbReference type="ARBA" id="ARBA00023157"/>
    </source>
</evidence>
<evidence type="ECO:0000256" key="2">
    <source>
        <dbReference type="ARBA" id="ARBA00022801"/>
    </source>
</evidence>
<dbReference type="STRING" id="1507870.A0A1V8SPG2"/>
<gene>
    <name evidence="7" type="ORF">B0A48_13629</name>
</gene>
<keyword evidence="2 5" id="KW-0378">Hydrolase</keyword>
<dbReference type="InterPro" id="IPR002018">
    <property type="entry name" value="CarbesteraseB"/>
</dbReference>
<dbReference type="InterPro" id="IPR029058">
    <property type="entry name" value="AB_hydrolase_fold"/>
</dbReference>
<dbReference type="EMBL" id="NAJO01000033">
    <property type="protein sequence ID" value="OQO00940.1"/>
    <property type="molecule type" value="Genomic_DNA"/>
</dbReference>
<dbReference type="Gene3D" id="3.40.50.1820">
    <property type="entry name" value="alpha/beta hydrolase"/>
    <property type="match status" value="1"/>
</dbReference>
<feature type="chain" id="PRO_5011831075" description="Carboxylic ester hydrolase" evidence="5">
    <location>
        <begin position="21"/>
        <end position="588"/>
    </location>
</feature>
<dbReference type="InterPro" id="IPR019819">
    <property type="entry name" value="Carboxylesterase_B_CS"/>
</dbReference>
<dbReference type="SUPFAM" id="SSF53474">
    <property type="entry name" value="alpha/beta-Hydrolases"/>
    <property type="match status" value="1"/>
</dbReference>
<dbReference type="InParanoid" id="A0A1V8SPG2"/>
<dbReference type="PROSITE" id="PS00941">
    <property type="entry name" value="CARBOXYLESTERASE_B_2"/>
    <property type="match status" value="1"/>
</dbReference>
<dbReference type="OrthoDB" id="408631at2759"/>
<dbReference type="InterPro" id="IPR000997">
    <property type="entry name" value="Cholinesterase"/>
</dbReference>
<evidence type="ECO:0000256" key="5">
    <source>
        <dbReference type="RuleBase" id="RU361235"/>
    </source>
</evidence>
<dbReference type="ESTHER" id="9pezi-a0a1v8up74">
    <property type="family name" value="Fungal_carboxylesterase_lipase"/>
</dbReference>
<dbReference type="PANTHER" id="PTHR43918">
    <property type="entry name" value="ACETYLCHOLINESTERASE"/>
    <property type="match status" value="1"/>
</dbReference>
<dbReference type="PRINTS" id="PR00878">
    <property type="entry name" value="CHOLNESTRASE"/>
</dbReference>
<proteinExistence type="inferred from homology"/>
<comment type="caution">
    <text evidence="7">The sequence shown here is derived from an EMBL/GenBank/DDBJ whole genome shotgun (WGS) entry which is preliminary data.</text>
</comment>
<dbReference type="PROSITE" id="PS00122">
    <property type="entry name" value="CARBOXYLESTERASE_B_1"/>
    <property type="match status" value="1"/>
</dbReference>
<reference evidence="8" key="1">
    <citation type="submission" date="2017-03" db="EMBL/GenBank/DDBJ databases">
        <title>Genomes of endolithic fungi from Antarctica.</title>
        <authorList>
            <person name="Coleine C."/>
            <person name="Masonjones S."/>
            <person name="Stajich J.E."/>
        </authorList>
    </citation>
    <scope>NUCLEOTIDE SEQUENCE [LARGE SCALE GENOMIC DNA]</scope>
    <source>
        <strain evidence="8">CCFEE 5527</strain>
    </source>
</reference>
<feature type="domain" description="Carboxylesterase type B" evidence="6">
    <location>
        <begin position="56"/>
        <end position="503"/>
    </location>
</feature>
<accession>A0A1V8SPG2</accession>
<dbReference type="AlphaFoldDB" id="A0A1V8SPG2"/>